<comment type="caution">
    <text evidence="1">The sequence shown here is derived from an EMBL/GenBank/DDBJ whole genome shotgun (WGS) entry which is preliminary data.</text>
</comment>
<reference evidence="1" key="2">
    <citation type="submission" date="2020-09" db="EMBL/GenBank/DDBJ databases">
        <authorList>
            <person name="Sun Q."/>
            <person name="Zhou Y."/>
        </authorList>
    </citation>
    <scope>NUCLEOTIDE SEQUENCE</scope>
    <source>
        <strain evidence="1">CGMCC 1.15371</strain>
    </source>
</reference>
<keyword evidence="2" id="KW-1185">Reference proteome</keyword>
<evidence type="ECO:0000313" key="1">
    <source>
        <dbReference type="EMBL" id="GGE36426.1"/>
    </source>
</evidence>
<dbReference type="EMBL" id="BMIR01000005">
    <property type="protein sequence ID" value="GGE36426.1"/>
    <property type="molecule type" value="Genomic_DNA"/>
</dbReference>
<gene>
    <name evidence="1" type="ORF">GCM10011391_14030</name>
</gene>
<accession>A0A8J2VRN9</accession>
<protein>
    <submittedName>
        <fullName evidence="1">Uncharacterized protein</fullName>
    </submittedName>
</protein>
<organism evidence="1 2">
    <name type="scientific">Pullulanibacillus camelliae</name>
    <dbReference type="NCBI Taxonomy" id="1707096"/>
    <lineage>
        <taxon>Bacteria</taxon>
        <taxon>Bacillati</taxon>
        <taxon>Bacillota</taxon>
        <taxon>Bacilli</taxon>
        <taxon>Bacillales</taxon>
        <taxon>Sporolactobacillaceae</taxon>
        <taxon>Pullulanibacillus</taxon>
    </lineage>
</organism>
<evidence type="ECO:0000313" key="2">
    <source>
        <dbReference type="Proteomes" id="UP000628775"/>
    </source>
</evidence>
<dbReference type="Proteomes" id="UP000628775">
    <property type="component" value="Unassembled WGS sequence"/>
</dbReference>
<reference evidence="1" key="1">
    <citation type="journal article" date="2014" name="Int. J. Syst. Evol. Microbiol.">
        <title>Complete genome sequence of Corynebacterium casei LMG S-19264T (=DSM 44701T), isolated from a smear-ripened cheese.</title>
        <authorList>
            <consortium name="US DOE Joint Genome Institute (JGI-PGF)"/>
            <person name="Walter F."/>
            <person name="Albersmeier A."/>
            <person name="Kalinowski J."/>
            <person name="Ruckert C."/>
        </authorList>
    </citation>
    <scope>NUCLEOTIDE SEQUENCE</scope>
    <source>
        <strain evidence="1">CGMCC 1.15371</strain>
    </source>
</reference>
<proteinExistence type="predicted"/>
<sequence length="62" mass="7261">MIVAQKSSQLSVYIKQSLPKRRIIRQCHCGKLEEFDTIRQEGYQIHALTERFLSTKTLLVLL</sequence>
<name>A0A8J2VRN9_9BACL</name>
<dbReference type="AlphaFoldDB" id="A0A8J2VRN9"/>